<dbReference type="InterPro" id="IPR058912">
    <property type="entry name" value="HTH_animal"/>
</dbReference>
<evidence type="ECO:0000313" key="2">
    <source>
        <dbReference type="EMBL" id="JAS28344.1"/>
    </source>
</evidence>
<evidence type="ECO:0000259" key="1">
    <source>
        <dbReference type="Pfam" id="PF26215"/>
    </source>
</evidence>
<dbReference type="PANTHER" id="PTHR21301:SF10">
    <property type="entry name" value="REVERSE TRANSCRIPTASE DOMAIN-CONTAINING PROTEIN"/>
    <property type="match status" value="1"/>
</dbReference>
<name>A0A1B6DRN2_9HEMI</name>
<dbReference type="PANTHER" id="PTHR21301">
    <property type="entry name" value="REVERSE TRANSCRIPTASE"/>
    <property type="match status" value="1"/>
</dbReference>
<sequence>MLKNYLNSLSPKLKFTLETESLNKLNFLDLTLEKFNNRLDFSIFRKPTTSDMTIHATSYHPYSQKVAAYHSFVHRLLNVPLNTENYNKELNILKYIAATNGYKPSLIDNLISKHKNKNINTTHSTTTDKKYVCVEYNHNIQNAISKDLKKHNIELSFRTTNKAASLTNTGSLRPDSEKLDKTGVYKLNCAHCPRFYIGQTGRSF</sequence>
<reference evidence="2" key="1">
    <citation type="submission" date="2015-12" db="EMBL/GenBank/DDBJ databases">
        <title>De novo transcriptome assembly of four potential Pierce s Disease insect vectors from Arizona vineyards.</title>
        <authorList>
            <person name="Tassone E.E."/>
        </authorList>
    </citation>
    <scope>NUCLEOTIDE SEQUENCE</scope>
</reference>
<protein>
    <recommendedName>
        <fullName evidence="1">Helix-turn-helix domain-containing protein</fullName>
    </recommendedName>
</protein>
<organism evidence="2">
    <name type="scientific">Clastoptera arizonana</name>
    <name type="common">Arizona spittle bug</name>
    <dbReference type="NCBI Taxonomy" id="38151"/>
    <lineage>
        <taxon>Eukaryota</taxon>
        <taxon>Metazoa</taxon>
        <taxon>Ecdysozoa</taxon>
        <taxon>Arthropoda</taxon>
        <taxon>Hexapoda</taxon>
        <taxon>Insecta</taxon>
        <taxon>Pterygota</taxon>
        <taxon>Neoptera</taxon>
        <taxon>Paraneoptera</taxon>
        <taxon>Hemiptera</taxon>
        <taxon>Auchenorrhyncha</taxon>
        <taxon>Cercopoidea</taxon>
        <taxon>Clastopteridae</taxon>
        <taxon>Clastoptera</taxon>
    </lineage>
</organism>
<feature type="non-terminal residue" evidence="2">
    <location>
        <position position="204"/>
    </location>
</feature>
<gene>
    <name evidence="2" type="ORF">g.212</name>
</gene>
<accession>A0A1B6DRN2</accession>
<dbReference type="EMBL" id="GEDC01008954">
    <property type="protein sequence ID" value="JAS28344.1"/>
    <property type="molecule type" value="Transcribed_RNA"/>
</dbReference>
<feature type="domain" description="Helix-turn-helix" evidence="1">
    <location>
        <begin position="54"/>
        <end position="111"/>
    </location>
</feature>
<dbReference type="AlphaFoldDB" id="A0A1B6DRN2"/>
<dbReference type="Pfam" id="PF26215">
    <property type="entry name" value="HTH_animal"/>
    <property type="match status" value="1"/>
</dbReference>
<proteinExistence type="predicted"/>